<dbReference type="PROSITE" id="PS51379">
    <property type="entry name" value="4FE4S_FER_2"/>
    <property type="match status" value="2"/>
</dbReference>
<organism evidence="6 7">
    <name type="scientific">Candidatus Colimorpha enterica</name>
    <dbReference type="NCBI Taxonomy" id="3083063"/>
    <lineage>
        <taxon>Bacteria</taxon>
        <taxon>Pseudomonadati</taxon>
        <taxon>Bacteroidota</taxon>
        <taxon>Bacteroidia</taxon>
        <taxon>Bacteroidales</taxon>
        <taxon>Candidatus Colimorpha</taxon>
    </lineage>
</organism>
<comment type="caution">
    <text evidence="6">The sequence shown here is derived from an EMBL/GenBank/DDBJ whole genome shotgun (WGS) entry which is preliminary data.</text>
</comment>
<evidence type="ECO:0000313" key="7">
    <source>
        <dbReference type="Proteomes" id="UP001139365"/>
    </source>
</evidence>
<keyword evidence="4" id="KW-0411">Iron-sulfur</keyword>
<dbReference type="Pfam" id="PF04015">
    <property type="entry name" value="DUF362"/>
    <property type="match status" value="1"/>
</dbReference>
<name>A0AAE3FG65_9BACT</name>
<evidence type="ECO:0000256" key="4">
    <source>
        <dbReference type="ARBA" id="ARBA00023014"/>
    </source>
</evidence>
<evidence type="ECO:0000256" key="3">
    <source>
        <dbReference type="ARBA" id="ARBA00023004"/>
    </source>
</evidence>
<dbReference type="InterPro" id="IPR017896">
    <property type="entry name" value="4Fe4S_Fe-S-bd"/>
</dbReference>
<feature type="domain" description="4Fe-4S ferredoxin-type" evidence="5">
    <location>
        <begin position="344"/>
        <end position="369"/>
    </location>
</feature>
<dbReference type="InterPro" id="IPR007160">
    <property type="entry name" value="DUF362"/>
</dbReference>
<keyword evidence="2" id="KW-0479">Metal-binding</keyword>
<reference evidence="6 7" key="1">
    <citation type="submission" date="2022-03" db="EMBL/GenBank/DDBJ databases">
        <title>Metagenome-assembled genomes from swine fecal metagenomes.</title>
        <authorList>
            <person name="Holman D.B."/>
            <person name="Kommadath A."/>
        </authorList>
    </citation>
    <scope>NUCLEOTIDE SEQUENCE [LARGE SCALE GENOMIC DNA]</scope>
    <source>
        <strain evidence="6">SUG147</strain>
    </source>
</reference>
<sequence length="376" mass="40671">MDANDITAVLKCDDYDSDRIYEKLTEMSRLIGLSVGGIRGKRVVIKPNLLLAYPPEKAATTHPAVVGAAARLFSDLGAESVIIAESPGGIYNEKNLDRIYRITGMADAAESSGAVLNRDMSFREFSTPDGKVSKTVNVITPILESDVIVNICKMKTHSLAIMTGAAKNLFGVIPGIAKFEMHARFKKPEDFFSMVIDLDTALASGHELINICDGIVGMEGDGPSGGTPKPAGVLLMGRNPFCLDCVSARIMGLEGRVRLTELAASRGLCPEKESDAAVAGVRAEDVGCGNFALPDTALARKFRLIPPFLQPRPVIDKKICRGCGMCVKSCPQHTISMKNGKAGISHDRCIRCYCCQELCTFRAVKIKKSFIYRFTE</sequence>
<dbReference type="InterPro" id="IPR050157">
    <property type="entry name" value="PSI_iron-sulfur_center"/>
</dbReference>
<dbReference type="Gene3D" id="3.30.70.20">
    <property type="match status" value="1"/>
</dbReference>
<accession>A0AAE3FG65</accession>
<keyword evidence="3" id="KW-0408">Iron</keyword>
<keyword evidence="1" id="KW-0004">4Fe-4S</keyword>
<dbReference type="GO" id="GO:0046872">
    <property type="term" value="F:metal ion binding"/>
    <property type="evidence" value="ECO:0007669"/>
    <property type="project" value="UniProtKB-KW"/>
</dbReference>
<dbReference type="Proteomes" id="UP001139365">
    <property type="component" value="Unassembled WGS sequence"/>
</dbReference>
<feature type="domain" description="4Fe-4S ferredoxin-type" evidence="5">
    <location>
        <begin position="311"/>
        <end position="340"/>
    </location>
</feature>
<evidence type="ECO:0000256" key="1">
    <source>
        <dbReference type="ARBA" id="ARBA00022485"/>
    </source>
</evidence>
<proteinExistence type="predicted"/>
<evidence type="ECO:0000259" key="5">
    <source>
        <dbReference type="PROSITE" id="PS51379"/>
    </source>
</evidence>
<dbReference type="InterPro" id="IPR017900">
    <property type="entry name" value="4Fe4S_Fe_S_CS"/>
</dbReference>
<dbReference type="SUPFAM" id="SSF54862">
    <property type="entry name" value="4Fe-4S ferredoxins"/>
    <property type="match status" value="1"/>
</dbReference>
<dbReference type="PANTHER" id="PTHR24960">
    <property type="entry name" value="PHOTOSYSTEM I IRON-SULFUR CENTER-RELATED"/>
    <property type="match status" value="1"/>
</dbReference>
<evidence type="ECO:0000313" key="6">
    <source>
        <dbReference type="EMBL" id="MCI5754810.1"/>
    </source>
</evidence>
<gene>
    <name evidence="6" type="ORF">MR241_00765</name>
</gene>
<protein>
    <submittedName>
        <fullName evidence="6">DUF362 domain-containing protein</fullName>
    </submittedName>
</protein>
<evidence type="ECO:0000256" key="2">
    <source>
        <dbReference type="ARBA" id="ARBA00022723"/>
    </source>
</evidence>
<dbReference type="AlphaFoldDB" id="A0AAE3FG65"/>
<dbReference type="Pfam" id="PF13237">
    <property type="entry name" value="Fer4_10"/>
    <property type="match status" value="1"/>
</dbReference>
<dbReference type="PROSITE" id="PS00198">
    <property type="entry name" value="4FE4S_FER_1"/>
    <property type="match status" value="1"/>
</dbReference>
<dbReference type="GO" id="GO:0051539">
    <property type="term" value="F:4 iron, 4 sulfur cluster binding"/>
    <property type="evidence" value="ECO:0007669"/>
    <property type="project" value="UniProtKB-KW"/>
</dbReference>
<dbReference type="EMBL" id="JALEMU010000017">
    <property type="protein sequence ID" value="MCI5754810.1"/>
    <property type="molecule type" value="Genomic_DNA"/>
</dbReference>